<dbReference type="RefSeq" id="WP_212774931.1">
    <property type="nucleotide sequence ID" value="NZ_AP024601.1"/>
</dbReference>
<keyword evidence="2 4" id="KW-0808">Transferase</keyword>
<comment type="similarity">
    <text evidence="1 4">Belongs to the 1-acyl-sn-glycerol-3-phosphate acyltransferase family.</text>
</comment>
<evidence type="ECO:0000259" key="5">
    <source>
        <dbReference type="SMART" id="SM00563"/>
    </source>
</evidence>
<proteinExistence type="inferred from homology"/>
<reference evidence="6" key="2">
    <citation type="journal article" date="2021" name="Microbiol. Resour. Announc.">
        <title>Complete Genome Sequence of Polycladomyces abyssicola JIR-001T, Isolated from Hemipelagic Sediment in Deep Seawater.</title>
        <authorList>
            <person name="Tsubouchi T."/>
            <person name="Kaneko Y."/>
        </authorList>
    </citation>
    <scope>NUCLEOTIDE SEQUENCE</scope>
    <source>
        <strain evidence="6">JIR-001</strain>
    </source>
</reference>
<evidence type="ECO:0000256" key="1">
    <source>
        <dbReference type="ARBA" id="ARBA00008655"/>
    </source>
</evidence>
<sequence length="197" mass="22008">MLYLFARWVCRCFFTLVYRWKVDGAHHIPSNGPVIVCCNHIGNLDPPLVGSALQRKVHFMAKEELFRVPLLGRLIQALGAFPVKRGASDKRAIKQALTLLEQNRVLVIFPEGTRSKTGKLGDGRPGAAFLALKSNATVVPAAIIGPYRLFRPIRVRFGAPVDLTPWLKAKVSTETTKEATKRIMQEIRHLIEEGSKQ</sequence>
<dbReference type="SUPFAM" id="SSF69593">
    <property type="entry name" value="Glycerol-3-phosphate (1)-acyltransferase"/>
    <property type="match status" value="1"/>
</dbReference>
<accession>A0A8D5UED4</accession>
<dbReference type="CDD" id="cd07989">
    <property type="entry name" value="LPLAT_AGPAT-like"/>
    <property type="match status" value="1"/>
</dbReference>
<comment type="domain">
    <text evidence="4">The HXXXXD motif is essential for acyltransferase activity and may constitute the binding site for the phosphate moiety of the glycerol-3-phosphate.</text>
</comment>
<keyword evidence="3 4" id="KW-0012">Acyltransferase</keyword>
<dbReference type="GO" id="GO:0016020">
    <property type="term" value="C:membrane"/>
    <property type="evidence" value="ECO:0007669"/>
    <property type="project" value="InterPro"/>
</dbReference>
<reference evidence="6" key="1">
    <citation type="journal article" date="2013" name="Int. J. Syst. Evol. Microbiol.">
        <title>Polycladomyces abyssicola gen. nov., sp. nov., a thermophilic filamentous bacterium isolated from hemipelagic sediment.</title>
        <authorList>
            <person name="Tsubouchi T."/>
            <person name="Shimane Y."/>
            <person name="Mori K."/>
            <person name="Usui K."/>
            <person name="Hiraki T."/>
            <person name="Tame A."/>
            <person name="Uematsu K."/>
            <person name="Maruyama T."/>
            <person name="Hatada Y."/>
        </authorList>
    </citation>
    <scope>NUCLEOTIDE SEQUENCE</scope>
    <source>
        <strain evidence="6">JIR-001</strain>
    </source>
</reference>
<dbReference type="EC" id="2.3.1.51" evidence="4"/>
<protein>
    <recommendedName>
        <fullName evidence="4">1-acyl-sn-glycerol-3-phosphate acyltransferase</fullName>
        <ecNumber evidence="4">2.3.1.51</ecNumber>
    </recommendedName>
</protein>
<dbReference type="SMART" id="SM00563">
    <property type="entry name" value="PlsC"/>
    <property type="match status" value="1"/>
</dbReference>
<keyword evidence="4" id="KW-1208">Phospholipid metabolism</keyword>
<dbReference type="Pfam" id="PF01553">
    <property type="entry name" value="Acyltransferase"/>
    <property type="match status" value="1"/>
</dbReference>
<dbReference type="KEGG" id="pabs:JIR001_15450"/>
<evidence type="ECO:0000256" key="2">
    <source>
        <dbReference type="ARBA" id="ARBA00022679"/>
    </source>
</evidence>
<keyword evidence="7" id="KW-1185">Reference proteome</keyword>
<dbReference type="AlphaFoldDB" id="A0A8D5UED4"/>
<dbReference type="PANTHER" id="PTHR10434">
    <property type="entry name" value="1-ACYL-SN-GLYCEROL-3-PHOSPHATE ACYLTRANSFERASE"/>
    <property type="match status" value="1"/>
</dbReference>
<dbReference type="PANTHER" id="PTHR10434:SF11">
    <property type="entry name" value="1-ACYL-SN-GLYCEROL-3-PHOSPHATE ACYLTRANSFERASE"/>
    <property type="match status" value="1"/>
</dbReference>
<organism evidence="6 7">
    <name type="scientific">Polycladomyces abyssicola</name>
    <dbReference type="NCBI Taxonomy" id="1125966"/>
    <lineage>
        <taxon>Bacteria</taxon>
        <taxon>Bacillati</taxon>
        <taxon>Bacillota</taxon>
        <taxon>Bacilli</taxon>
        <taxon>Bacillales</taxon>
        <taxon>Thermoactinomycetaceae</taxon>
        <taxon>Polycladomyces</taxon>
    </lineage>
</organism>
<comment type="catalytic activity">
    <reaction evidence="4">
        <text>a 1-acyl-sn-glycero-3-phosphate + an acyl-CoA = a 1,2-diacyl-sn-glycero-3-phosphate + CoA</text>
        <dbReference type="Rhea" id="RHEA:19709"/>
        <dbReference type="ChEBI" id="CHEBI:57287"/>
        <dbReference type="ChEBI" id="CHEBI:57970"/>
        <dbReference type="ChEBI" id="CHEBI:58342"/>
        <dbReference type="ChEBI" id="CHEBI:58608"/>
        <dbReference type="EC" id="2.3.1.51"/>
    </reaction>
</comment>
<dbReference type="NCBIfam" id="TIGR00530">
    <property type="entry name" value="AGP_acyltrn"/>
    <property type="match status" value="1"/>
</dbReference>
<evidence type="ECO:0000256" key="4">
    <source>
        <dbReference type="RuleBase" id="RU361267"/>
    </source>
</evidence>
<dbReference type="GO" id="GO:0003841">
    <property type="term" value="F:1-acylglycerol-3-phosphate O-acyltransferase activity"/>
    <property type="evidence" value="ECO:0007669"/>
    <property type="project" value="UniProtKB-UniRule"/>
</dbReference>
<dbReference type="InterPro" id="IPR004552">
    <property type="entry name" value="AGP_acyltrans"/>
</dbReference>
<dbReference type="GO" id="GO:0006654">
    <property type="term" value="P:phosphatidic acid biosynthetic process"/>
    <property type="evidence" value="ECO:0007669"/>
    <property type="project" value="TreeGrafter"/>
</dbReference>
<feature type="domain" description="Phospholipid/glycerol acyltransferase" evidence="5">
    <location>
        <begin position="34"/>
        <end position="146"/>
    </location>
</feature>
<name>A0A8D5UED4_9BACL</name>
<keyword evidence="4" id="KW-0594">Phospholipid biosynthesis</keyword>
<dbReference type="EMBL" id="AP024601">
    <property type="protein sequence ID" value="BCU81762.1"/>
    <property type="molecule type" value="Genomic_DNA"/>
</dbReference>
<evidence type="ECO:0000313" key="6">
    <source>
        <dbReference type="EMBL" id="BCU81762.1"/>
    </source>
</evidence>
<dbReference type="InterPro" id="IPR002123">
    <property type="entry name" value="Plipid/glycerol_acylTrfase"/>
</dbReference>
<keyword evidence="4" id="KW-0443">Lipid metabolism</keyword>
<gene>
    <name evidence="6" type="ORF">JIR001_15450</name>
</gene>
<keyword evidence="4" id="KW-0444">Lipid biosynthesis</keyword>
<evidence type="ECO:0000313" key="7">
    <source>
        <dbReference type="Proteomes" id="UP000677436"/>
    </source>
</evidence>
<evidence type="ECO:0000256" key="3">
    <source>
        <dbReference type="ARBA" id="ARBA00023315"/>
    </source>
</evidence>
<dbReference type="Proteomes" id="UP000677436">
    <property type="component" value="Chromosome"/>
</dbReference>